<dbReference type="EMBL" id="PNBA02000005">
    <property type="protein sequence ID" value="KAG6424584.1"/>
    <property type="molecule type" value="Genomic_DNA"/>
</dbReference>
<dbReference type="PANTHER" id="PTHR21495">
    <property type="entry name" value="NUCLEOPORIN-RELATED"/>
    <property type="match status" value="1"/>
</dbReference>
<keyword evidence="3 4" id="KW-0964">Secreted</keyword>
<evidence type="ECO:0000256" key="4">
    <source>
        <dbReference type="RuleBase" id="RU363099"/>
    </source>
</evidence>
<evidence type="ECO:0000256" key="3">
    <source>
        <dbReference type="ARBA" id="ARBA00022525"/>
    </source>
</evidence>
<comment type="similarity">
    <text evidence="1 4">Belongs to the plant dirigent protein family.</text>
</comment>
<reference evidence="5" key="1">
    <citation type="submission" date="2018-01" db="EMBL/GenBank/DDBJ databases">
        <authorList>
            <person name="Mao J.F."/>
        </authorList>
    </citation>
    <scope>NUCLEOTIDE SEQUENCE</scope>
    <source>
        <strain evidence="5">Huo1</strain>
        <tissue evidence="5">Leaf</tissue>
    </source>
</reference>
<reference evidence="5" key="2">
    <citation type="submission" date="2020-08" db="EMBL/GenBank/DDBJ databases">
        <title>Plant Genome Project.</title>
        <authorList>
            <person name="Zhang R.-G."/>
        </authorList>
    </citation>
    <scope>NUCLEOTIDE SEQUENCE</scope>
    <source>
        <strain evidence="5">Huo1</strain>
        <tissue evidence="5">Leaf</tissue>
    </source>
</reference>
<name>A0A8X8Y4R3_SALSN</name>
<feature type="chain" id="PRO_5036516962" description="Dirigent protein" evidence="4">
    <location>
        <begin position="25"/>
        <end position="405"/>
    </location>
</feature>
<keyword evidence="4" id="KW-0052">Apoplast</keyword>
<evidence type="ECO:0000256" key="1">
    <source>
        <dbReference type="ARBA" id="ARBA00010746"/>
    </source>
</evidence>
<accession>A0A8X8Y4R3</accession>
<keyword evidence="6" id="KW-1185">Reference proteome</keyword>
<evidence type="ECO:0000313" key="6">
    <source>
        <dbReference type="Proteomes" id="UP000298416"/>
    </source>
</evidence>
<proteinExistence type="inferred from homology"/>
<comment type="subunit">
    <text evidence="2 4">Homodimer.</text>
</comment>
<dbReference type="Gene3D" id="2.40.480.10">
    <property type="entry name" value="Allene oxide cyclase-like"/>
    <property type="match status" value="2"/>
</dbReference>
<dbReference type="GO" id="GO:0009699">
    <property type="term" value="P:phenylpropanoid biosynthetic process"/>
    <property type="evidence" value="ECO:0007669"/>
    <property type="project" value="UniProtKB-ARBA"/>
</dbReference>
<feature type="signal peptide" evidence="4">
    <location>
        <begin position="1"/>
        <end position="24"/>
    </location>
</feature>
<dbReference type="Pfam" id="PF03018">
    <property type="entry name" value="Dirigent"/>
    <property type="match status" value="2"/>
</dbReference>
<evidence type="ECO:0000256" key="2">
    <source>
        <dbReference type="ARBA" id="ARBA00011738"/>
    </source>
</evidence>
<sequence length="405" mass="43475">MELQNLTITLVIILVSNIFTCVQSQTSDQTLWAKRNETGKEVITALQFYFHDVVSGPNATATRIAQAAETNASSTQFGGLWMVDDPLTEGPEPSSKLIGRARGLYGSAGQTDFGLIMALSYVFTDGVYDGSSFSLLSFNPVMKSGREMAVVGGTGLFRLARGYAIANTYQANASGDAILNNSRKICVSPPNPPNKHYILINIKFDTFHQESKLSSPKMKIQNQISCLIILASTIAYSAQAQSNDRSTWAKRVDSGNQVITTLQFYFHDKLSGQIPSAIQIAQPLQSGTSPNLFGNLLMIDDALTVGPDPSSKLVGRARGMYGSAGQTEMNLIMALSYVFTDGIYDGSSLSLLSINSVMNSPREMSVVGGTGLFRLARGYAIAQTYSANASGDAIVGYNVTIATNI</sequence>
<evidence type="ECO:0000313" key="5">
    <source>
        <dbReference type="EMBL" id="KAG6424584.1"/>
    </source>
</evidence>
<comment type="function">
    <text evidence="4">Dirigent proteins impart stereoselectivity on the phenoxy radical-coupling reaction, yielding optically active lignans from two molecules of coniferyl alcohol in the biosynthesis of lignans, flavonolignans, and alkaloids and thus plays a central role in plant secondary metabolism.</text>
</comment>
<organism evidence="5">
    <name type="scientific">Salvia splendens</name>
    <name type="common">Scarlet sage</name>
    <dbReference type="NCBI Taxonomy" id="180675"/>
    <lineage>
        <taxon>Eukaryota</taxon>
        <taxon>Viridiplantae</taxon>
        <taxon>Streptophyta</taxon>
        <taxon>Embryophyta</taxon>
        <taxon>Tracheophyta</taxon>
        <taxon>Spermatophyta</taxon>
        <taxon>Magnoliopsida</taxon>
        <taxon>eudicotyledons</taxon>
        <taxon>Gunneridae</taxon>
        <taxon>Pentapetalae</taxon>
        <taxon>asterids</taxon>
        <taxon>lamiids</taxon>
        <taxon>Lamiales</taxon>
        <taxon>Lamiaceae</taxon>
        <taxon>Nepetoideae</taxon>
        <taxon>Mentheae</taxon>
        <taxon>Salviinae</taxon>
        <taxon>Salvia</taxon>
        <taxon>Salvia subgen. Calosphace</taxon>
        <taxon>core Calosphace</taxon>
    </lineage>
</organism>
<keyword evidence="4" id="KW-0732">Signal</keyword>
<comment type="subcellular location">
    <subcellularLocation>
        <location evidence="4">Secreted</location>
        <location evidence="4">Extracellular space</location>
        <location evidence="4">Apoplast</location>
    </subcellularLocation>
</comment>
<gene>
    <name evidence="5" type="ORF">SASPL_115002</name>
</gene>
<protein>
    <recommendedName>
        <fullName evidence="4">Dirigent protein</fullName>
    </recommendedName>
</protein>
<comment type="caution">
    <text evidence="5">The sequence shown here is derived from an EMBL/GenBank/DDBJ whole genome shotgun (WGS) entry which is preliminary data.</text>
</comment>
<dbReference type="AlphaFoldDB" id="A0A8X8Y4R3"/>
<dbReference type="Proteomes" id="UP000298416">
    <property type="component" value="Unassembled WGS sequence"/>
</dbReference>
<dbReference type="GO" id="GO:0048046">
    <property type="term" value="C:apoplast"/>
    <property type="evidence" value="ECO:0007669"/>
    <property type="project" value="UniProtKB-SubCell"/>
</dbReference>
<dbReference type="InterPro" id="IPR044859">
    <property type="entry name" value="Allene_oxi_cyc_Dirigent"/>
</dbReference>
<dbReference type="InterPro" id="IPR004265">
    <property type="entry name" value="Dirigent"/>
</dbReference>